<proteinExistence type="inferred from homology"/>
<dbReference type="CDD" id="cd16483">
    <property type="entry name" value="RING-H2_UBR3"/>
    <property type="match status" value="1"/>
</dbReference>
<dbReference type="Pfam" id="PF02207">
    <property type="entry name" value="zf-UBR"/>
    <property type="match status" value="1"/>
</dbReference>
<comment type="catalytic activity">
    <reaction evidence="1 10">
        <text>S-ubiquitinyl-[E2 ubiquitin-conjugating enzyme]-L-cysteine + [acceptor protein]-L-lysine = [E2 ubiquitin-conjugating enzyme]-L-cysteine + N(6)-ubiquitinyl-[acceptor protein]-L-lysine.</text>
        <dbReference type="EC" id="2.3.2.27"/>
    </reaction>
</comment>
<keyword evidence="14" id="KW-1185">Reference proteome</keyword>
<dbReference type="OrthoDB" id="15304at2759"/>
<dbReference type="PANTHER" id="PTHR21497:SF39">
    <property type="entry name" value="E3 UBIQUITIN-PROTEIN LIGASE UBR3"/>
    <property type="match status" value="1"/>
</dbReference>
<evidence type="ECO:0000256" key="10">
    <source>
        <dbReference type="RuleBase" id="RU366018"/>
    </source>
</evidence>
<feature type="region of interest" description="Disordered" evidence="11">
    <location>
        <begin position="1241"/>
        <end position="1261"/>
    </location>
</feature>
<feature type="region of interest" description="Disordered" evidence="11">
    <location>
        <begin position="884"/>
        <end position="909"/>
    </location>
</feature>
<comment type="similarity">
    <text evidence="8 10">Belongs to the E3 ubiquitin-protein ligase UBR1-like family.</text>
</comment>
<dbReference type="GO" id="GO:0008270">
    <property type="term" value="F:zinc ion binding"/>
    <property type="evidence" value="ECO:0007669"/>
    <property type="project" value="UniProtKB-UniRule"/>
</dbReference>
<evidence type="ECO:0000256" key="6">
    <source>
        <dbReference type="ARBA" id="ARBA00022786"/>
    </source>
</evidence>
<evidence type="ECO:0000256" key="1">
    <source>
        <dbReference type="ARBA" id="ARBA00000900"/>
    </source>
</evidence>
<evidence type="ECO:0000256" key="11">
    <source>
        <dbReference type="SAM" id="MobiDB-lite"/>
    </source>
</evidence>
<dbReference type="InterPro" id="IPR044046">
    <property type="entry name" value="E3_ligase_UBR-like_C"/>
</dbReference>
<keyword evidence="5 10" id="KW-0863">Zinc-finger</keyword>
<dbReference type="PANTHER" id="PTHR21497">
    <property type="entry name" value="UBIQUITIN LIGASE E3 ALPHA-RELATED"/>
    <property type="match status" value="1"/>
</dbReference>
<dbReference type="GO" id="GO:0071596">
    <property type="term" value="P:ubiquitin-dependent protein catabolic process via the N-end rule pathway"/>
    <property type="evidence" value="ECO:0007669"/>
    <property type="project" value="UniProtKB-UniRule"/>
</dbReference>
<reference evidence="13" key="2">
    <citation type="submission" date="2022-10" db="EMBL/GenBank/DDBJ databases">
        <authorList>
            <consortium name="ENA_rothamsted_submissions"/>
            <consortium name="culmorum"/>
            <person name="King R."/>
        </authorList>
    </citation>
    <scope>NUCLEOTIDE SEQUENCE</scope>
</reference>
<feature type="compositionally biased region" description="Low complexity" evidence="11">
    <location>
        <begin position="897"/>
        <end position="907"/>
    </location>
</feature>
<dbReference type="GO" id="GO:0005737">
    <property type="term" value="C:cytoplasm"/>
    <property type="evidence" value="ECO:0007669"/>
    <property type="project" value="TreeGrafter"/>
</dbReference>
<dbReference type="InterPro" id="IPR003126">
    <property type="entry name" value="Znf_UBR"/>
</dbReference>
<dbReference type="EMBL" id="OU895877">
    <property type="protein sequence ID" value="CAG9799755.1"/>
    <property type="molecule type" value="Genomic_DNA"/>
</dbReference>
<dbReference type="Proteomes" id="UP001153620">
    <property type="component" value="Chromosome 1"/>
</dbReference>
<evidence type="ECO:0000256" key="7">
    <source>
        <dbReference type="ARBA" id="ARBA00022833"/>
    </source>
</evidence>
<feature type="zinc finger region" description="UBR-type" evidence="9">
    <location>
        <begin position="96"/>
        <end position="167"/>
    </location>
</feature>
<dbReference type="FunFam" id="2.10.110.30:FF:000002">
    <property type="entry name" value="Putative e3 ubiquitin-protein ligase ubr3"/>
    <property type="match status" value="1"/>
</dbReference>
<feature type="compositionally biased region" description="Basic and acidic residues" evidence="11">
    <location>
        <begin position="1"/>
        <end position="11"/>
    </location>
</feature>
<comment type="pathway">
    <text evidence="2 10">Protein modification; protein ubiquitination.</text>
</comment>
<dbReference type="GO" id="GO:0000151">
    <property type="term" value="C:ubiquitin ligase complex"/>
    <property type="evidence" value="ECO:0007669"/>
    <property type="project" value="TreeGrafter"/>
</dbReference>
<dbReference type="CDD" id="cd22249">
    <property type="entry name" value="UDM1_RNF168_RNF169-like"/>
    <property type="match status" value="1"/>
</dbReference>
<name>A0A9N9WQ26_9DIPT</name>
<dbReference type="Pfam" id="PF18995">
    <property type="entry name" value="PRT6_C"/>
    <property type="match status" value="1"/>
</dbReference>
<evidence type="ECO:0000256" key="5">
    <source>
        <dbReference type="ARBA" id="ARBA00022771"/>
    </source>
</evidence>
<evidence type="ECO:0000313" key="14">
    <source>
        <dbReference type="Proteomes" id="UP001153620"/>
    </source>
</evidence>
<feature type="region of interest" description="Disordered" evidence="11">
    <location>
        <begin position="1"/>
        <end position="20"/>
    </location>
</feature>
<accession>A0A9N9WQ26</accession>
<reference evidence="13" key="1">
    <citation type="submission" date="2022-01" db="EMBL/GenBank/DDBJ databases">
        <authorList>
            <person name="King R."/>
        </authorList>
    </citation>
    <scope>NUCLEOTIDE SEQUENCE</scope>
</reference>
<evidence type="ECO:0000256" key="9">
    <source>
        <dbReference type="PROSITE-ProRule" id="PRU00508"/>
    </source>
</evidence>
<evidence type="ECO:0000259" key="12">
    <source>
        <dbReference type="PROSITE" id="PS51157"/>
    </source>
</evidence>
<dbReference type="InterPro" id="IPR039164">
    <property type="entry name" value="UBR1-like"/>
</dbReference>
<dbReference type="SMART" id="SM00396">
    <property type="entry name" value="ZnF_UBR1"/>
    <property type="match status" value="1"/>
</dbReference>
<dbReference type="GO" id="GO:0016567">
    <property type="term" value="P:protein ubiquitination"/>
    <property type="evidence" value="ECO:0007669"/>
    <property type="project" value="UniProtKB-UniRule"/>
</dbReference>
<keyword evidence="3 10" id="KW-0808">Transferase</keyword>
<comment type="function">
    <text evidence="10">Ubiquitin ligase protein which is a component of the N-end rule pathway. Recognizes and binds to proteins bearing specific N-terminal residues that are destabilizing according to the N-end rule, leading to their ubiquitination and subsequent degradation.</text>
</comment>
<keyword evidence="7 10" id="KW-0862">Zinc</keyword>
<evidence type="ECO:0000256" key="2">
    <source>
        <dbReference type="ARBA" id="ARBA00004906"/>
    </source>
</evidence>
<dbReference type="Gene3D" id="2.10.110.30">
    <property type="match status" value="1"/>
</dbReference>
<dbReference type="GO" id="GO:0061630">
    <property type="term" value="F:ubiquitin protein ligase activity"/>
    <property type="evidence" value="ECO:0007669"/>
    <property type="project" value="UniProtKB-UniRule"/>
</dbReference>
<organism evidence="13 14">
    <name type="scientific">Chironomus riparius</name>
    <dbReference type="NCBI Taxonomy" id="315576"/>
    <lineage>
        <taxon>Eukaryota</taxon>
        <taxon>Metazoa</taxon>
        <taxon>Ecdysozoa</taxon>
        <taxon>Arthropoda</taxon>
        <taxon>Hexapoda</taxon>
        <taxon>Insecta</taxon>
        <taxon>Pterygota</taxon>
        <taxon>Neoptera</taxon>
        <taxon>Endopterygota</taxon>
        <taxon>Diptera</taxon>
        <taxon>Nematocera</taxon>
        <taxon>Chironomoidea</taxon>
        <taxon>Chironomidae</taxon>
        <taxon>Chironominae</taxon>
        <taxon>Chironomus</taxon>
    </lineage>
</organism>
<keyword evidence="4 10" id="KW-0479">Metal-binding</keyword>
<evidence type="ECO:0000256" key="3">
    <source>
        <dbReference type="ARBA" id="ARBA00022679"/>
    </source>
</evidence>
<sequence>MQWEDSKEKMSDSPLENLRNSKALKQKGKRAIASTIHQELSANGYSETLNVMLDDLLRPDKDFNDSDIIEWCKWIIASGKSPNDFSSQVRSYDNHAKCGLVWVPHVVAYRCRTCGTSPCMSICRDCFKRGNHKNHDFNMFLSQAGGACDCGDTSVMKAEGFCSDHGIDNRTNKGPVPPDLMCVAQATMPRLLLRLLLYFRDHHSIRGHSYNYERTAKDCDDYCSMLMYFNNMGELMRRIMTRTLIDPEMYKKLVHPPFSKNVYGAYMTRSNQKYEEAVRLFPCPEPPAEYEKLPALGKQLVHKTLLEEFIFWTFKYEFPQNVVCFLLNMLPDQDYKEHLTRTFVMHYSRIPSVLEMSEDPDTMSNRVVHVSVQLFSNEALALKMVEELNLLHVMIISLKSMVSKILIPNTLHDPDKNFHYVVDCAKKVMREHCYWPLVSDFNNVLSHERVAQVFLKDDNLIDMWFQFLSMLQGMNVNIRETTSHVEFEPSSYYAAFSCELEASAYPMWSIISHLKDKSYAELSKKIMNYLVNYLQEWLDAVNFSTPRIEKDEMLHASFHFPLHRYLAAFLYQAVKTMNISLNDILPEPETIKLLMMHPLRVQSLFYEVLSGIWVRNGLQIKGQAMTYIQANFCNSMVDMDLFFLQICATQLPASFYLTSCIDSFGVNEWFFQNLTSTQEMEHDSMMEGMLTFLATLITSRTNLGNDEDMKCIVEISALLTTSDKTHSQLLELMPERSGNPYAKNFEKYLKLLSSYRPPPVGSENLEQGLFIPLPIVWNIYYDPLHVLLRAVHRRDFQNSLDRFSAYVTQQNKMPKSGNLWPPFRLPNAVGAGYTDPSCVLNTKVFHSIILGILYRAVNVRNVSEHLMALAIFLLELAVTKTNKDTEKSTLECNPRASSTSSTFNNSNMDQQHKDIPDLFNCYPGNNLYENLALHVTTLTLGTNETQNSPANYQTQFDSDIEWELSESDAMPMLIGSVDHDYAYNGGLDVAVPQDLSIVRENSEDLSSPPVRTNQLLPIMSSESSVAVVEYSNNAEPQEEQRQLAINSTPAISAGSNNMELVVRRETSQSEVISDGLRPNRSPQELFYSSGTTNNISGVILPFNRVQPVAVPNQVQSMDVVPSVSTSTTFRRRMRNLESQDSTDAIKIDDSILSLLLKLHSQLSGTLDSFSLEDDDDVIISDNAAAAAESNSSSSHQYPNSIEPRIGDGPFFIGNLLRKIARVDEKCAQNINEIRQRLWPNQRERQAEQKAREAKEKEERTKRARERQQKVMEEFANKQKQFMATAANLMEGIDDDENDVEEAREKEYDCIICNCTGPSTESNPICLVVLVESSSIVGHRRKSPSRFPLPVCDEDKEIPGRNVRLSSEFRKRAEILGRKYGTQWFLTHNICWEGGVHVQSCGHHVHLTCHESYLKSLAPTRPQNLNIEHGEFSCPRCRQLANSVLPLSPQLDRPTSVIRNPAPDFDRLCVELMELIKDSRRPNTTSKLEEAMVTAMESMTNSTRNIKKYHAEALYQNPPTNESLFAFVTSVARTNLESEVIQRGGSLCTYNDIRYRPKRECIVPLLHVLSFHVRLMINSKNYPFGNQEWSMDRTWASLCGITNVDFSVPVPSYSSVDKMPSLITDPSAQLIKYLLLAPLQLDQAYFTSIVKVMYNLLYYQIVLQFCIRLTEEECEEVIKKFSEAPKVVENGVPNVGTAMALVLNNLDRCKNFRQDPYENEFEYDDDDIEMNEAGTSKVNATVEMKDLDTKLKEFELELQSLCLPYLRNAALLRHHIYHQEMPEIKEPRLEFARLVYFLELVTKSMDWKRFNASKALCFAKNMELFLPIHWCQELKESRPPHDTTRELIVNQHLEWHQPQLLALPREYERLFTYYYEQACLKCSNIPKESSICLICGKIVCLKQMCCKEQDCCEAVRHAITCGRGTGVFLVVTSTFIIIVRGSRACLWGSLYLDGYDEEDRDLKRGKPLYLSNDRFNLLESQWLSHRFGHINRSWVFHRDSL</sequence>
<gene>
    <name evidence="13" type="ORF">CHIRRI_LOCUS2713</name>
</gene>
<evidence type="ECO:0000256" key="8">
    <source>
        <dbReference type="ARBA" id="ARBA00046341"/>
    </source>
</evidence>
<feature type="domain" description="UBR-type" evidence="12">
    <location>
        <begin position="96"/>
        <end position="167"/>
    </location>
</feature>
<evidence type="ECO:0000256" key="4">
    <source>
        <dbReference type="ARBA" id="ARBA00022723"/>
    </source>
</evidence>
<keyword evidence="6 10" id="KW-0833">Ubl conjugation pathway</keyword>
<dbReference type="EC" id="2.3.2.27" evidence="10"/>
<dbReference type="CDD" id="cd19673">
    <property type="entry name" value="UBR-box_UBR3"/>
    <property type="match status" value="1"/>
</dbReference>
<dbReference type="PROSITE" id="PS51157">
    <property type="entry name" value="ZF_UBR"/>
    <property type="match status" value="1"/>
</dbReference>
<evidence type="ECO:0000313" key="13">
    <source>
        <dbReference type="EMBL" id="CAG9799755.1"/>
    </source>
</evidence>
<protein>
    <recommendedName>
        <fullName evidence="10">E3 ubiquitin-protein ligase</fullName>
        <ecNumber evidence="10">2.3.2.27</ecNumber>
    </recommendedName>
</protein>